<dbReference type="PRINTS" id="PR00413">
    <property type="entry name" value="HADHALOGNASE"/>
</dbReference>
<evidence type="ECO:0000256" key="8">
    <source>
        <dbReference type="ARBA" id="ARBA00022842"/>
    </source>
</evidence>
<keyword evidence="7 10" id="KW-0378">Hydrolase</keyword>
<evidence type="ECO:0000256" key="6">
    <source>
        <dbReference type="ARBA" id="ARBA00022723"/>
    </source>
</evidence>
<evidence type="ECO:0000313" key="12">
    <source>
        <dbReference type="Proteomes" id="UP001368500"/>
    </source>
</evidence>
<dbReference type="EMBL" id="JBBUTF010000004">
    <property type="protein sequence ID" value="MEK8025441.1"/>
    <property type="molecule type" value="Genomic_DNA"/>
</dbReference>
<evidence type="ECO:0000256" key="4">
    <source>
        <dbReference type="ARBA" id="ARBA00006171"/>
    </source>
</evidence>
<comment type="function">
    <text evidence="10">Specifically catalyzes the dephosphorylation of 2-phosphoglycolate. Is involved in the dissimilation of the intracellular 2-phosphoglycolate formed during the DNA repair of 3'-phosphoglycolate ends, a major class of DNA lesions induced by oxidative stress.</text>
</comment>
<comment type="catalytic activity">
    <reaction evidence="1 10">
        <text>2-phosphoglycolate + H2O = glycolate + phosphate</text>
        <dbReference type="Rhea" id="RHEA:14369"/>
        <dbReference type="ChEBI" id="CHEBI:15377"/>
        <dbReference type="ChEBI" id="CHEBI:29805"/>
        <dbReference type="ChEBI" id="CHEBI:43474"/>
        <dbReference type="ChEBI" id="CHEBI:58033"/>
        <dbReference type="EC" id="3.1.3.18"/>
    </reaction>
</comment>
<feature type="binding site" evidence="10">
    <location>
        <position position="8"/>
    </location>
    <ligand>
        <name>Mg(2+)</name>
        <dbReference type="ChEBI" id="CHEBI:18420"/>
    </ligand>
</feature>
<gene>
    <name evidence="11" type="ORF">AACH11_05650</name>
</gene>
<evidence type="ECO:0000256" key="3">
    <source>
        <dbReference type="ARBA" id="ARBA00004818"/>
    </source>
</evidence>
<dbReference type="InterPro" id="IPR023198">
    <property type="entry name" value="PGP-like_dom2"/>
</dbReference>
<feature type="binding site" evidence="10">
    <location>
        <position position="10"/>
    </location>
    <ligand>
        <name>Mg(2+)</name>
        <dbReference type="ChEBI" id="CHEBI:18420"/>
    </ligand>
</feature>
<dbReference type="InterPro" id="IPR023214">
    <property type="entry name" value="HAD_sf"/>
</dbReference>
<evidence type="ECO:0000313" key="11">
    <source>
        <dbReference type="EMBL" id="MEK8025441.1"/>
    </source>
</evidence>
<dbReference type="SFLD" id="SFLDG01129">
    <property type="entry name" value="C1.5:_HAD__Beta-PGM__Phosphata"/>
    <property type="match status" value="1"/>
</dbReference>
<dbReference type="GO" id="GO:0016787">
    <property type="term" value="F:hydrolase activity"/>
    <property type="evidence" value="ECO:0007669"/>
    <property type="project" value="UniProtKB-KW"/>
</dbReference>
<dbReference type="InterPro" id="IPR050155">
    <property type="entry name" value="HAD-like_hydrolase_sf"/>
</dbReference>
<accession>A0ABU9B746</accession>
<evidence type="ECO:0000256" key="2">
    <source>
        <dbReference type="ARBA" id="ARBA00001946"/>
    </source>
</evidence>
<dbReference type="Pfam" id="PF00702">
    <property type="entry name" value="Hydrolase"/>
    <property type="match status" value="1"/>
</dbReference>
<sequence length="255" mass="26574">MPSVLLFDLDGTLMDTAPEIADALGDTLARLGLPPVDEARVRGWIGDGARALLGKALCDAGVLSTPSPVAPHPAGDTAADAAGAARRDLTAGRGGDAALLAQAWRGFAVDYALRCGSRSRLFPGVAALLARCRERGLRLAVLTNKEGRFAHQLLVRHGIAEAFDLVVAGDSLPVRKPDPAVVHHALQAFDAEPDQALLIGDSVTDVRTARAAGIGVWLVRHGYPGGEPAGADAPDRWLDHFDAVEPEACARVAIA</sequence>
<dbReference type="Proteomes" id="UP001368500">
    <property type="component" value="Unassembled WGS sequence"/>
</dbReference>
<dbReference type="SFLD" id="SFLDG01135">
    <property type="entry name" value="C1.5.6:_HAD__Beta-PGM__Phospha"/>
    <property type="match status" value="1"/>
</dbReference>
<keyword evidence="6 10" id="KW-0479">Metal-binding</keyword>
<evidence type="ECO:0000256" key="1">
    <source>
        <dbReference type="ARBA" id="ARBA00000830"/>
    </source>
</evidence>
<feature type="binding site" evidence="10">
    <location>
        <position position="201"/>
    </location>
    <ligand>
        <name>Mg(2+)</name>
        <dbReference type="ChEBI" id="CHEBI:18420"/>
    </ligand>
</feature>
<dbReference type="NCBIfam" id="TIGR01549">
    <property type="entry name" value="HAD-SF-IA-v1"/>
    <property type="match status" value="1"/>
</dbReference>
<feature type="active site" description="Nucleophile" evidence="10">
    <location>
        <position position="8"/>
    </location>
</feature>
<evidence type="ECO:0000256" key="10">
    <source>
        <dbReference type="HAMAP-Rule" id="MF_00495"/>
    </source>
</evidence>
<dbReference type="SFLD" id="SFLDS00003">
    <property type="entry name" value="Haloacid_Dehalogenase"/>
    <property type="match status" value="1"/>
</dbReference>
<organism evidence="11 12">
    <name type="scientific">Pseudaquabacterium rugosum</name>
    <dbReference type="NCBI Taxonomy" id="2984194"/>
    <lineage>
        <taxon>Bacteria</taxon>
        <taxon>Pseudomonadati</taxon>
        <taxon>Pseudomonadota</taxon>
        <taxon>Betaproteobacteria</taxon>
        <taxon>Burkholderiales</taxon>
        <taxon>Sphaerotilaceae</taxon>
        <taxon>Pseudaquabacterium</taxon>
    </lineage>
</organism>
<keyword evidence="8 10" id="KW-0460">Magnesium</keyword>
<dbReference type="SUPFAM" id="SSF56784">
    <property type="entry name" value="HAD-like"/>
    <property type="match status" value="1"/>
</dbReference>
<dbReference type="HAMAP" id="MF_00495">
    <property type="entry name" value="GPH_hydrolase_bact"/>
    <property type="match status" value="1"/>
</dbReference>
<dbReference type="PANTHER" id="PTHR43434">
    <property type="entry name" value="PHOSPHOGLYCOLATE PHOSPHATASE"/>
    <property type="match status" value="1"/>
</dbReference>
<comment type="pathway">
    <text evidence="3 10">Organic acid metabolism; glycolate biosynthesis; glycolate from 2-phosphoglycolate: step 1/1.</text>
</comment>
<dbReference type="Gene3D" id="3.40.50.1000">
    <property type="entry name" value="HAD superfamily/HAD-like"/>
    <property type="match status" value="1"/>
</dbReference>
<dbReference type="Gene3D" id="1.10.150.240">
    <property type="entry name" value="Putative phosphatase, domain 2"/>
    <property type="match status" value="1"/>
</dbReference>
<protein>
    <recommendedName>
        <fullName evidence="5 10">Phosphoglycolate phosphatase</fullName>
        <shortName evidence="10">PGP</shortName>
        <shortName evidence="10">PGPase</shortName>
        <ecNumber evidence="5 10">3.1.3.18</ecNumber>
    </recommendedName>
</protein>
<dbReference type="NCBIfam" id="TIGR01509">
    <property type="entry name" value="HAD-SF-IA-v3"/>
    <property type="match status" value="1"/>
</dbReference>
<dbReference type="EC" id="3.1.3.18" evidence="5 10"/>
<comment type="cofactor">
    <cofactor evidence="2 10">
        <name>Mg(2+)</name>
        <dbReference type="ChEBI" id="CHEBI:18420"/>
    </cofactor>
</comment>
<keyword evidence="9 10" id="KW-0119">Carbohydrate metabolism</keyword>
<dbReference type="InterPro" id="IPR006439">
    <property type="entry name" value="HAD-SF_hydro_IA"/>
</dbReference>
<dbReference type="InterPro" id="IPR036412">
    <property type="entry name" value="HAD-like_sf"/>
</dbReference>
<comment type="caution">
    <text evidence="11">The sequence shown here is derived from an EMBL/GenBank/DDBJ whole genome shotgun (WGS) entry which is preliminary data.</text>
</comment>
<evidence type="ECO:0000256" key="7">
    <source>
        <dbReference type="ARBA" id="ARBA00022801"/>
    </source>
</evidence>
<evidence type="ECO:0000256" key="5">
    <source>
        <dbReference type="ARBA" id="ARBA00013078"/>
    </source>
</evidence>
<keyword evidence="12" id="KW-1185">Reference proteome</keyword>
<evidence type="ECO:0000256" key="9">
    <source>
        <dbReference type="ARBA" id="ARBA00023277"/>
    </source>
</evidence>
<dbReference type="InterPro" id="IPR037512">
    <property type="entry name" value="PGPase_prok"/>
</dbReference>
<dbReference type="PANTHER" id="PTHR43434:SF1">
    <property type="entry name" value="PHOSPHOGLYCOLATE PHOSPHATASE"/>
    <property type="match status" value="1"/>
</dbReference>
<dbReference type="RefSeq" id="WP_341373218.1">
    <property type="nucleotide sequence ID" value="NZ_JBBUTF010000004.1"/>
</dbReference>
<name>A0ABU9B746_9BURK</name>
<proteinExistence type="inferred from homology"/>
<comment type="similarity">
    <text evidence="4 10">Belongs to the HAD-like hydrolase superfamily. CbbY/CbbZ/Gph/YieH family.</text>
</comment>
<reference evidence="11 12" key="1">
    <citation type="submission" date="2024-04" db="EMBL/GenBank/DDBJ databases">
        <title>Novel species of the genus Ideonella isolated from streams.</title>
        <authorList>
            <person name="Lu H."/>
        </authorList>
    </citation>
    <scope>NUCLEOTIDE SEQUENCE [LARGE SCALE GENOMIC DNA]</scope>
    <source>
        <strain evidence="11 12">BYS139W</strain>
    </source>
</reference>